<evidence type="ECO:0000313" key="3">
    <source>
        <dbReference type="EMBL" id="SFV32140.1"/>
    </source>
</evidence>
<evidence type="ECO:0000256" key="2">
    <source>
        <dbReference type="HAMAP-Rule" id="MF_01477"/>
    </source>
</evidence>
<comment type="similarity">
    <text evidence="1 2">Belongs to the Iojap/RsfS family.</text>
</comment>
<dbReference type="InterPro" id="IPR043519">
    <property type="entry name" value="NT_sf"/>
</dbReference>
<dbReference type="SUPFAM" id="SSF81301">
    <property type="entry name" value="Nucleotidyltransferase"/>
    <property type="match status" value="1"/>
</dbReference>
<keyword evidence="2" id="KW-0678">Repressor</keyword>
<dbReference type="Proteomes" id="UP000199537">
    <property type="component" value="Unassembled WGS sequence"/>
</dbReference>
<keyword evidence="2" id="KW-0963">Cytoplasm</keyword>
<dbReference type="GO" id="GO:0043023">
    <property type="term" value="F:ribosomal large subunit binding"/>
    <property type="evidence" value="ECO:0007669"/>
    <property type="project" value="TreeGrafter"/>
</dbReference>
<keyword evidence="4" id="KW-1185">Reference proteome</keyword>
<accession>A0A1I7NBU3</accession>
<dbReference type="GO" id="GO:0005737">
    <property type="term" value="C:cytoplasm"/>
    <property type="evidence" value="ECO:0007669"/>
    <property type="project" value="UniProtKB-SubCell"/>
</dbReference>
<dbReference type="GO" id="GO:0042256">
    <property type="term" value="P:cytosolic ribosome assembly"/>
    <property type="evidence" value="ECO:0007669"/>
    <property type="project" value="UniProtKB-UniRule"/>
</dbReference>
<evidence type="ECO:0000313" key="4">
    <source>
        <dbReference type="Proteomes" id="UP000199537"/>
    </source>
</evidence>
<sequence>MLESISATTRQRHHKSTRLHKNSKIITSIIRAIQEKKGQRIVSLDLRKIPEAIADFFIICEADNSIQIKAIAEHVEEYVKQQVGESPYRQEGYSALKWVLLDYVNVVVHIFYPETRQFYKLEEMWSDAEQTEFPDA</sequence>
<dbReference type="InterPro" id="IPR004394">
    <property type="entry name" value="Iojap/RsfS/C7orf30"/>
</dbReference>
<comment type="function">
    <text evidence="2">Functions as a ribosomal silencing factor. Interacts with ribosomal protein uL14 (rplN), blocking formation of intersubunit bridge B8. Prevents association of the 30S and 50S ribosomal subunits and the formation of functional ribosomes, thus repressing translation.</text>
</comment>
<dbReference type="GO" id="GO:0017148">
    <property type="term" value="P:negative regulation of translation"/>
    <property type="evidence" value="ECO:0007669"/>
    <property type="project" value="UniProtKB-UniRule"/>
</dbReference>
<dbReference type="PANTHER" id="PTHR21043:SF0">
    <property type="entry name" value="MITOCHONDRIAL ASSEMBLY OF RIBOSOMAL LARGE SUBUNIT PROTEIN 1"/>
    <property type="match status" value="1"/>
</dbReference>
<dbReference type="GO" id="GO:0090071">
    <property type="term" value="P:negative regulation of ribosome biogenesis"/>
    <property type="evidence" value="ECO:0007669"/>
    <property type="project" value="UniProtKB-UniRule"/>
</dbReference>
<dbReference type="AlphaFoldDB" id="A0A1I7NBU3"/>
<keyword evidence="2" id="KW-0810">Translation regulation</keyword>
<dbReference type="PANTHER" id="PTHR21043">
    <property type="entry name" value="IOJAP SUPERFAMILY ORTHOLOG"/>
    <property type="match status" value="1"/>
</dbReference>
<dbReference type="Pfam" id="PF02410">
    <property type="entry name" value="RsfS"/>
    <property type="match status" value="1"/>
</dbReference>
<gene>
    <name evidence="2" type="primary">rsfS</name>
    <name evidence="3" type="ORF">SAMN05660895_1254</name>
</gene>
<dbReference type="STRING" id="1393122.SAMN05660895_1254"/>
<dbReference type="Gene3D" id="3.30.460.10">
    <property type="entry name" value="Beta Polymerase, domain 2"/>
    <property type="match status" value="1"/>
</dbReference>
<protein>
    <recommendedName>
        <fullName evidence="2">Ribosomal silencing factor RsfS</fullName>
    </recommendedName>
</protein>
<dbReference type="HAMAP" id="MF_01477">
    <property type="entry name" value="Iojap_RsfS"/>
    <property type="match status" value="1"/>
</dbReference>
<evidence type="ECO:0000256" key="1">
    <source>
        <dbReference type="ARBA" id="ARBA00010574"/>
    </source>
</evidence>
<name>A0A1I7NBU3_9BACT</name>
<organism evidence="3 4">
    <name type="scientific">Thermoflavifilum thermophilum</name>
    <dbReference type="NCBI Taxonomy" id="1393122"/>
    <lineage>
        <taxon>Bacteria</taxon>
        <taxon>Pseudomonadati</taxon>
        <taxon>Bacteroidota</taxon>
        <taxon>Chitinophagia</taxon>
        <taxon>Chitinophagales</taxon>
        <taxon>Chitinophagaceae</taxon>
        <taxon>Thermoflavifilum</taxon>
    </lineage>
</organism>
<comment type="subcellular location">
    <subcellularLocation>
        <location evidence="2">Cytoplasm</location>
    </subcellularLocation>
</comment>
<dbReference type="NCBIfam" id="TIGR00090">
    <property type="entry name" value="rsfS_iojap_ybeB"/>
    <property type="match status" value="1"/>
</dbReference>
<reference evidence="4" key="1">
    <citation type="submission" date="2016-10" db="EMBL/GenBank/DDBJ databases">
        <authorList>
            <person name="Varghese N."/>
            <person name="Submissions S."/>
        </authorList>
    </citation>
    <scope>NUCLEOTIDE SEQUENCE [LARGE SCALE GENOMIC DNA]</scope>
    <source>
        <strain evidence="4">DSM 14807</strain>
    </source>
</reference>
<dbReference type="EMBL" id="FPCJ01000001">
    <property type="protein sequence ID" value="SFV32140.1"/>
    <property type="molecule type" value="Genomic_DNA"/>
</dbReference>
<comment type="subunit">
    <text evidence="2">Interacts with ribosomal protein uL14 (rplN).</text>
</comment>
<proteinExistence type="inferred from homology"/>